<sequence>MAGRGNRAVRSPLSRDGVLRAAVTLADRSGLEALTMRRLGEAVGVEAMSLYTHVANKEDLLDGMVDLVFAEIDPPAADGDWREAMRLRANSVRAALTRHRWAVGLMESRTSPGPATLCHHDAVLGCLRTAGFSVELAAHAYALLDSYIYGFALQERGLPFDTPEETAELAQAMMAQFPAEQYPHLAEFTAEHVLRPGYDFGKEFAYGLELILDGLDRDARHGRP</sequence>
<evidence type="ECO:0000256" key="2">
    <source>
        <dbReference type="ARBA" id="ARBA00023015"/>
    </source>
</evidence>
<dbReference type="InterPro" id="IPR009057">
    <property type="entry name" value="Homeodomain-like_sf"/>
</dbReference>
<protein>
    <submittedName>
        <fullName evidence="7">AcrR family transcriptional regulator</fullName>
    </submittedName>
</protein>
<dbReference type="InterPro" id="IPR001647">
    <property type="entry name" value="HTH_TetR"/>
</dbReference>
<proteinExistence type="predicted"/>
<dbReference type="AlphaFoldDB" id="A0A1K0GDW9"/>
<dbReference type="SUPFAM" id="SSF46689">
    <property type="entry name" value="Homeodomain-like"/>
    <property type="match status" value="1"/>
</dbReference>
<comment type="caution">
    <text evidence="7">The sequence shown here is derived from an EMBL/GenBank/DDBJ whole genome shotgun (WGS) entry which is preliminary data.</text>
</comment>
<dbReference type="EMBL" id="MEIA01000479">
    <property type="protein sequence ID" value="OJF10342.1"/>
    <property type="molecule type" value="Genomic_DNA"/>
</dbReference>
<dbReference type="Pfam" id="PF00440">
    <property type="entry name" value="TetR_N"/>
    <property type="match status" value="1"/>
</dbReference>
<evidence type="ECO:0000259" key="6">
    <source>
        <dbReference type="PROSITE" id="PS50977"/>
    </source>
</evidence>
<evidence type="ECO:0000256" key="1">
    <source>
        <dbReference type="ARBA" id="ARBA00022491"/>
    </source>
</evidence>
<dbReference type="PANTHER" id="PTHR30055:SF151">
    <property type="entry name" value="TRANSCRIPTIONAL REGULATORY PROTEIN"/>
    <property type="match status" value="1"/>
</dbReference>
<dbReference type="PRINTS" id="PR00455">
    <property type="entry name" value="HTHTETR"/>
</dbReference>
<dbReference type="GO" id="GO:0045892">
    <property type="term" value="P:negative regulation of DNA-templated transcription"/>
    <property type="evidence" value="ECO:0007669"/>
    <property type="project" value="InterPro"/>
</dbReference>
<keyword evidence="3 5" id="KW-0238">DNA-binding</keyword>
<dbReference type="GO" id="GO:0003700">
    <property type="term" value="F:DNA-binding transcription factor activity"/>
    <property type="evidence" value="ECO:0007669"/>
    <property type="project" value="TreeGrafter"/>
</dbReference>
<evidence type="ECO:0000313" key="7">
    <source>
        <dbReference type="EMBL" id="OJF10342.1"/>
    </source>
</evidence>
<dbReference type="InterPro" id="IPR036271">
    <property type="entry name" value="Tet_transcr_reg_TetR-rel_C_sf"/>
</dbReference>
<dbReference type="SUPFAM" id="SSF48498">
    <property type="entry name" value="Tetracyclin repressor-like, C-terminal domain"/>
    <property type="match status" value="1"/>
</dbReference>
<dbReference type="InterPro" id="IPR050109">
    <property type="entry name" value="HTH-type_TetR-like_transc_reg"/>
</dbReference>
<gene>
    <name evidence="7" type="ORF">BG844_32370</name>
</gene>
<dbReference type="Gene3D" id="1.10.357.10">
    <property type="entry name" value="Tetracycline Repressor, domain 2"/>
    <property type="match status" value="1"/>
</dbReference>
<keyword evidence="1" id="KW-0678">Repressor</keyword>
<dbReference type="InterPro" id="IPR003012">
    <property type="entry name" value="Tet_transcr_reg_TetR"/>
</dbReference>
<dbReference type="Gene3D" id="1.10.10.60">
    <property type="entry name" value="Homeodomain-like"/>
    <property type="match status" value="1"/>
</dbReference>
<dbReference type="InterPro" id="IPR004111">
    <property type="entry name" value="Repressor_TetR_C"/>
</dbReference>
<evidence type="ECO:0000313" key="8">
    <source>
        <dbReference type="Proteomes" id="UP000182486"/>
    </source>
</evidence>
<reference evidence="7 8" key="1">
    <citation type="submission" date="2016-09" db="EMBL/GenBank/DDBJ databases">
        <title>Couchioplanes caeruleus draft genome sequence.</title>
        <authorList>
            <person name="Sheehan J."/>
            <person name="Caffrey P."/>
        </authorList>
    </citation>
    <scope>NUCLEOTIDE SEQUENCE [LARGE SCALE GENOMIC DNA]</scope>
    <source>
        <strain evidence="7 8">DSM 43634</strain>
    </source>
</reference>
<keyword evidence="4" id="KW-0804">Transcription</keyword>
<dbReference type="PRINTS" id="PR00400">
    <property type="entry name" value="TETREPRESSOR"/>
</dbReference>
<keyword evidence="8" id="KW-1185">Reference proteome</keyword>
<feature type="DNA-binding region" description="H-T-H motif" evidence="5">
    <location>
        <begin position="35"/>
        <end position="54"/>
    </location>
</feature>
<keyword evidence="2" id="KW-0805">Transcription regulation</keyword>
<dbReference type="Proteomes" id="UP000182486">
    <property type="component" value="Unassembled WGS sequence"/>
</dbReference>
<dbReference type="Pfam" id="PF02909">
    <property type="entry name" value="TetR_C_1"/>
    <property type="match status" value="1"/>
</dbReference>
<dbReference type="GO" id="GO:0046677">
    <property type="term" value="P:response to antibiotic"/>
    <property type="evidence" value="ECO:0007669"/>
    <property type="project" value="InterPro"/>
</dbReference>
<dbReference type="PROSITE" id="PS50977">
    <property type="entry name" value="HTH_TETR_2"/>
    <property type="match status" value="1"/>
</dbReference>
<evidence type="ECO:0000256" key="3">
    <source>
        <dbReference type="ARBA" id="ARBA00023125"/>
    </source>
</evidence>
<dbReference type="GO" id="GO:0000976">
    <property type="term" value="F:transcription cis-regulatory region binding"/>
    <property type="evidence" value="ECO:0007669"/>
    <property type="project" value="TreeGrafter"/>
</dbReference>
<organism evidence="7 8">
    <name type="scientific">Couchioplanes caeruleus subsp. caeruleus</name>
    <dbReference type="NCBI Taxonomy" id="56427"/>
    <lineage>
        <taxon>Bacteria</taxon>
        <taxon>Bacillati</taxon>
        <taxon>Actinomycetota</taxon>
        <taxon>Actinomycetes</taxon>
        <taxon>Micromonosporales</taxon>
        <taxon>Micromonosporaceae</taxon>
        <taxon>Couchioplanes</taxon>
    </lineage>
</organism>
<dbReference type="PANTHER" id="PTHR30055">
    <property type="entry name" value="HTH-TYPE TRANSCRIPTIONAL REGULATOR RUTR"/>
    <property type="match status" value="1"/>
</dbReference>
<evidence type="ECO:0000256" key="5">
    <source>
        <dbReference type="PROSITE-ProRule" id="PRU00335"/>
    </source>
</evidence>
<accession>A0A1K0GDW9</accession>
<feature type="domain" description="HTH tetR-type" evidence="6">
    <location>
        <begin position="12"/>
        <end position="72"/>
    </location>
</feature>
<evidence type="ECO:0000256" key="4">
    <source>
        <dbReference type="ARBA" id="ARBA00023163"/>
    </source>
</evidence>
<name>A0A1K0GDW9_9ACTN</name>